<name>A0A517QIQ6_9PLAN</name>
<keyword evidence="1" id="KW-0472">Membrane</keyword>
<organism evidence="2 3">
    <name type="scientific">Thalassoglobus polymorphus</name>
    <dbReference type="NCBI Taxonomy" id="2527994"/>
    <lineage>
        <taxon>Bacteria</taxon>
        <taxon>Pseudomonadati</taxon>
        <taxon>Planctomycetota</taxon>
        <taxon>Planctomycetia</taxon>
        <taxon>Planctomycetales</taxon>
        <taxon>Planctomycetaceae</taxon>
        <taxon>Thalassoglobus</taxon>
    </lineage>
</organism>
<gene>
    <name evidence="2" type="ORF">Mal48_06500</name>
</gene>
<proteinExistence type="predicted"/>
<feature type="transmembrane region" description="Helical" evidence="1">
    <location>
        <begin position="37"/>
        <end position="54"/>
    </location>
</feature>
<feature type="transmembrane region" description="Helical" evidence="1">
    <location>
        <begin position="107"/>
        <end position="130"/>
    </location>
</feature>
<dbReference type="Proteomes" id="UP000315724">
    <property type="component" value="Chromosome"/>
</dbReference>
<dbReference type="EMBL" id="CP036267">
    <property type="protein sequence ID" value="QDT31417.1"/>
    <property type="molecule type" value="Genomic_DNA"/>
</dbReference>
<evidence type="ECO:0000313" key="3">
    <source>
        <dbReference type="Proteomes" id="UP000315724"/>
    </source>
</evidence>
<protein>
    <submittedName>
        <fullName evidence="2">Uncharacterized protein</fullName>
    </submittedName>
</protein>
<dbReference type="KEGG" id="tpol:Mal48_06500"/>
<sequence length="208" mass="22793">MRQGRLMSENPHSHSNREMISIREMIGLFEPEVWKKIVVWGFVSILTTGLPASFESALSQFLSDSMALGFDELFAQTAPLIWSVILVSFACHRGWLDEAGLIPSAALILFGGWLGHAFQHGAVVAAVEWLPSDRFGLLGSVVFAALNLMIAYLISYGIGAFLASILVGSVIGVGWSKGADKLQRKFSEDASKKILNVPDQHHQRRRAA</sequence>
<evidence type="ECO:0000256" key="1">
    <source>
        <dbReference type="SAM" id="Phobius"/>
    </source>
</evidence>
<reference evidence="2 3" key="1">
    <citation type="submission" date="2019-02" db="EMBL/GenBank/DDBJ databases">
        <title>Deep-cultivation of Planctomycetes and their phenomic and genomic characterization uncovers novel biology.</title>
        <authorList>
            <person name="Wiegand S."/>
            <person name="Jogler M."/>
            <person name="Boedeker C."/>
            <person name="Pinto D."/>
            <person name="Vollmers J."/>
            <person name="Rivas-Marin E."/>
            <person name="Kohn T."/>
            <person name="Peeters S.H."/>
            <person name="Heuer A."/>
            <person name="Rast P."/>
            <person name="Oberbeckmann S."/>
            <person name="Bunk B."/>
            <person name="Jeske O."/>
            <person name="Meyerdierks A."/>
            <person name="Storesund J.E."/>
            <person name="Kallscheuer N."/>
            <person name="Luecker S."/>
            <person name="Lage O.M."/>
            <person name="Pohl T."/>
            <person name="Merkel B.J."/>
            <person name="Hornburger P."/>
            <person name="Mueller R.-W."/>
            <person name="Bruemmer F."/>
            <person name="Labrenz M."/>
            <person name="Spormann A.M."/>
            <person name="Op den Camp H."/>
            <person name="Overmann J."/>
            <person name="Amann R."/>
            <person name="Jetten M.S.M."/>
            <person name="Mascher T."/>
            <person name="Medema M.H."/>
            <person name="Devos D.P."/>
            <person name="Kaster A.-K."/>
            <person name="Ovreas L."/>
            <person name="Rohde M."/>
            <person name="Galperin M.Y."/>
            <person name="Jogler C."/>
        </authorList>
    </citation>
    <scope>NUCLEOTIDE SEQUENCE [LARGE SCALE GENOMIC DNA]</scope>
    <source>
        <strain evidence="2 3">Mal48</strain>
    </source>
</reference>
<feature type="transmembrane region" description="Helical" evidence="1">
    <location>
        <begin position="74"/>
        <end position="95"/>
    </location>
</feature>
<keyword evidence="1" id="KW-0812">Transmembrane</keyword>
<keyword evidence="1" id="KW-1133">Transmembrane helix</keyword>
<feature type="transmembrane region" description="Helical" evidence="1">
    <location>
        <begin position="150"/>
        <end position="175"/>
    </location>
</feature>
<evidence type="ECO:0000313" key="2">
    <source>
        <dbReference type="EMBL" id="QDT31417.1"/>
    </source>
</evidence>
<dbReference type="AlphaFoldDB" id="A0A517QIQ6"/>
<accession>A0A517QIQ6</accession>
<keyword evidence="3" id="KW-1185">Reference proteome</keyword>